<dbReference type="HOGENOM" id="CLU_767094_0_0_11"/>
<feature type="chain" id="PRO_5002772036" description="Secreted protein" evidence="1">
    <location>
        <begin position="40"/>
        <end position="369"/>
    </location>
</feature>
<accession>B1VQD5</accession>
<dbReference type="PATRIC" id="fig|455632.4.peg.382"/>
<evidence type="ECO:0000313" key="2">
    <source>
        <dbReference type="EMBL" id="BAG17236.1"/>
    </source>
</evidence>
<protein>
    <recommendedName>
        <fullName evidence="4">Secreted protein</fullName>
    </recommendedName>
</protein>
<dbReference type="KEGG" id="sgr:SGR_407"/>
<reference evidence="3" key="1">
    <citation type="journal article" date="2008" name="J. Bacteriol.">
        <title>Genome sequence of the streptomycin-producing microorganism Streptomyces griseus IFO 13350.</title>
        <authorList>
            <person name="Ohnishi Y."/>
            <person name="Ishikawa J."/>
            <person name="Hara H."/>
            <person name="Suzuki H."/>
            <person name="Ikenoya M."/>
            <person name="Ikeda H."/>
            <person name="Yamashita A."/>
            <person name="Hattori M."/>
            <person name="Horinouchi S."/>
        </authorList>
    </citation>
    <scope>NUCLEOTIDE SEQUENCE [LARGE SCALE GENOMIC DNA]</scope>
    <source>
        <strain evidence="3">JCM 4626 / NBRC 13350</strain>
    </source>
</reference>
<proteinExistence type="predicted"/>
<feature type="signal peptide" evidence="1">
    <location>
        <begin position="1"/>
        <end position="39"/>
    </location>
</feature>
<sequence length="369" mass="38098">MHVRTSAPSRRPGQAVLLVLGLLAALLAAAVPVAGPAHAAVPDRWGFSYLDNATPPPGYVPDPSRQYGSWASPSTNPVKVDQIGLGSYVVHFPLIGGPGGIAHATAVSSSARWCQIADWKPVGSGQDVYVTCYLPSGAPANSTFTVLYTSSSGLPTTPTGSYGYVNADSSGAILAQYNSTGAANAVSKGSTGLWKAWLPGLGQATHAGNLQATAVDPKQGARCKVSDWAPGTAGQTVVVACYNASDVPYDTEWTLSYSYQRAVHGPAFPPRSFGYLWYNGSLPALTNYNSSGATNTLGGSGAPFVVSLPSIAVPSDTAQVTAYGKSPEYCGLHTPWDRAGGTVRLYVACFGPGGAPVKTPFFAAYTSAR</sequence>
<dbReference type="Proteomes" id="UP000001685">
    <property type="component" value="Chromosome"/>
</dbReference>
<dbReference type="RefSeq" id="WP_012377772.1">
    <property type="nucleotide sequence ID" value="NC_010572.1"/>
</dbReference>
<keyword evidence="1" id="KW-0732">Signal</keyword>
<evidence type="ECO:0000256" key="1">
    <source>
        <dbReference type="SAM" id="SignalP"/>
    </source>
</evidence>
<evidence type="ECO:0000313" key="3">
    <source>
        <dbReference type="Proteomes" id="UP000001685"/>
    </source>
</evidence>
<name>B1VQD5_STRGG</name>
<gene>
    <name evidence="2" type="ordered locus">SGR_407</name>
</gene>
<evidence type="ECO:0008006" key="4">
    <source>
        <dbReference type="Google" id="ProtNLM"/>
    </source>
</evidence>
<organism evidence="2 3">
    <name type="scientific">Streptomyces griseus subsp. griseus (strain JCM 4626 / CBS 651.72 / NBRC 13350 / KCC S-0626 / ISP 5235)</name>
    <dbReference type="NCBI Taxonomy" id="455632"/>
    <lineage>
        <taxon>Bacteria</taxon>
        <taxon>Bacillati</taxon>
        <taxon>Actinomycetota</taxon>
        <taxon>Actinomycetes</taxon>
        <taxon>Kitasatosporales</taxon>
        <taxon>Streptomycetaceae</taxon>
        <taxon>Streptomyces</taxon>
    </lineage>
</organism>
<dbReference type="EMBL" id="AP009493">
    <property type="protein sequence ID" value="BAG17236.1"/>
    <property type="molecule type" value="Genomic_DNA"/>
</dbReference>
<dbReference type="AlphaFoldDB" id="B1VQD5"/>
<dbReference type="eggNOG" id="COG1595">
    <property type="taxonomic scope" value="Bacteria"/>
</dbReference>